<name>A0A151AX81_9FIRM</name>
<dbReference type="PANTHER" id="PTHR42188:SF1">
    <property type="entry name" value="23S RRNA-SPECIFIC ENDONUCLEASE VAPC20"/>
    <property type="match status" value="1"/>
</dbReference>
<dbReference type="PANTHER" id="PTHR42188">
    <property type="entry name" value="23S RRNA-SPECIFIC ENDONUCLEASE VAPC20"/>
    <property type="match status" value="1"/>
</dbReference>
<accession>A0A151AX81</accession>
<feature type="domain" description="PIN" evidence="1">
    <location>
        <begin position="5"/>
        <end position="127"/>
    </location>
</feature>
<dbReference type="GO" id="GO:0016787">
    <property type="term" value="F:hydrolase activity"/>
    <property type="evidence" value="ECO:0007669"/>
    <property type="project" value="UniProtKB-KW"/>
</dbReference>
<dbReference type="Gene3D" id="3.40.50.1010">
    <property type="entry name" value="5'-nuclease"/>
    <property type="match status" value="1"/>
</dbReference>
<dbReference type="Pfam" id="PF01850">
    <property type="entry name" value="PIN"/>
    <property type="match status" value="1"/>
</dbReference>
<reference evidence="2 3" key="1">
    <citation type="submission" date="2016-02" db="EMBL/GenBank/DDBJ databases">
        <title>Genome sequence of Moorella mulderi DSM 14980.</title>
        <authorList>
            <person name="Poehlein A."/>
            <person name="Daniel R."/>
        </authorList>
    </citation>
    <scope>NUCLEOTIDE SEQUENCE [LARGE SCALE GENOMIC DNA]</scope>
    <source>
        <strain evidence="2 3">DSM 14980</strain>
    </source>
</reference>
<organism evidence="2 3">
    <name type="scientific">Moorella mulderi DSM 14980</name>
    <dbReference type="NCBI Taxonomy" id="1122241"/>
    <lineage>
        <taxon>Bacteria</taxon>
        <taxon>Bacillati</taxon>
        <taxon>Bacillota</taxon>
        <taxon>Clostridia</taxon>
        <taxon>Neomoorellales</taxon>
        <taxon>Neomoorellaceae</taxon>
        <taxon>Neomoorella</taxon>
    </lineage>
</organism>
<keyword evidence="2" id="KW-0378">Hydrolase</keyword>
<sequence length="136" mass="15583">MKKLFVDTSAWVAVVNRRDQYHNIASTFYKSAFQEYGQLITTNLVAAETYILLRLDCGLDVALGWWERITTSLKVKMIYADADITWEAVKFLRKFDDQAFSLTDAVSFAVMQKVKVNEAFAFDAHFVVAGFTMLPY</sequence>
<gene>
    <name evidence="2" type="ORF">MOMUL_14750</name>
</gene>
<dbReference type="SUPFAM" id="SSF88723">
    <property type="entry name" value="PIN domain-like"/>
    <property type="match status" value="1"/>
</dbReference>
<dbReference type="InterPro" id="IPR039018">
    <property type="entry name" value="VapC20-like"/>
</dbReference>
<dbReference type="GO" id="GO:0004521">
    <property type="term" value="F:RNA endonuclease activity"/>
    <property type="evidence" value="ECO:0007669"/>
    <property type="project" value="InterPro"/>
</dbReference>
<dbReference type="InterPro" id="IPR029060">
    <property type="entry name" value="PIN-like_dom_sf"/>
</dbReference>
<dbReference type="EC" id="3.1.-.-" evidence="2"/>
<evidence type="ECO:0000259" key="1">
    <source>
        <dbReference type="Pfam" id="PF01850"/>
    </source>
</evidence>
<dbReference type="GO" id="GO:0016075">
    <property type="term" value="P:rRNA catabolic process"/>
    <property type="evidence" value="ECO:0007669"/>
    <property type="project" value="TreeGrafter"/>
</dbReference>
<dbReference type="OrthoDB" id="164456at2"/>
<protein>
    <submittedName>
        <fullName evidence="2">Ribonuclease VapC20</fullName>
        <ecNumber evidence="2">3.1.-.-</ecNumber>
    </submittedName>
</protein>
<evidence type="ECO:0000313" key="3">
    <source>
        <dbReference type="Proteomes" id="UP000075670"/>
    </source>
</evidence>
<dbReference type="RefSeq" id="WP_062283445.1">
    <property type="nucleotide sequence ID" value="NZ_LTBC01000004.1"/>
</dbReference>
<proteinExistence type="predicted"/>
<comment type="caution">
    <text evidence="2">The sequence shown here is derived from an EMBL/GenBank/DDBJ whole genome shotgun (WGS) entry which is preliminary data.</text>
</comment>
<dbReference type="PATRIC" id="fig|1122241.3.peg.1553"/>
<dbReference type="InterPro" id="IPR002716">
    <property type="entry name" value="PIN_dom"/>
</dbReference>
<dbReference type="EMBL" id="LTBC01000004">
    <property type="protein sequence ID" value="KYH32255.1"/>
    <property type="molecule type" value="Genomic_DNA"/>
</dbReference>
<evidence type="ECO:0000313" key="2">
    <source>
        <dbReference type="EMBL" id="KYH32255.1"/>
    </source>
</evidence>
<dbReference type="AlphaFoldDB" id="A0A151AX81"/>
<keyword evidence="3" id="KW-1185">Reference proteome</keyword>
<dbReference type="Proteomes" id="UP000075670">
    <property type="component" value="Unassembled WGS sequence"/>
</dbReference>